<dbReference type="InterPro" id="IPR013785">
    <property type="entry name" value="Aldolase_TIM"/>
</dbReference>
<dbReference type="Pfam" id="PF00724">
    <property type="entry name" value="Oxidored_FMN"/>
    <property type="match status" value="1"/>
</dbReference>
<dbReference type="GO" id="GO:0016491">
    <property type="term" value="F:oxidoreductase activity"/>
    <property type="evidence" value="ECO:0007669"/>
    <property type="project" value="InterPro"/>
</dbReference>
<dbReference type="Gene3D" id="3.20.20.70">
    <property type="entry name" value="Aldolase class I"/>
    <property type="match status" value="1"/>
</dbReference>
<evidence type="ECO:0000313" key="2">
    <source>
        <dbReference type="EMBL" id="EAR89966.1"/>
    </source>
</evidence>
<dbReference type="PANTHER" id="PTHR22893">
    <property type="entry name" value="NADH OXIDOREDUCTASE-RELATED"/>
    <property type="match status" value="1"/>
</dbReference>
<protein>
    <submittedName>
        <fullName evidence="2">FAD/FMN-binding family oxidoreductase</fullName>
    </submittedName>
</protein>
<dbReference type="OMA" id="PEKRCKF"/>
<dbReference type="Proteomes" id="UP000009168">
    <property type="component" value="Unassembled WGS sequence"/>
</dbReference>
<dbReference type="KEGG" id="tet:TTHERM_00561580"/>
<sequence length="372" mass="42392">MNQQSIPNKILSSPVQFGDLKLKNRFIQAPLTRLRSDLDTGLANNLMNIYYSQRASFGLQITETVMTHQMKGYFPYLINEQQSLQWRKIVDSVHQQGGLICLQISHGGRTNISSMGSPPVAPSPIKINGKNKFANNEIYEAPEELTIQEIKQIVKDFQQSAVLAKQSGFDAIQLHAANGFLVDQFLRESSNLRTDEYGGSIPNRCKFCLEIIDELISVFGNGRVSIRFSPVGRYNQMYDSNPLDLMKHLFIELEKRNLSFVELRRFGKFDLSAPVEEAYIHPELQIPNFFKTLRQYYSGNIVANDGINIKEAEILINDKIADAISFGKLSISNPDLPIRYDNDYEINNITDHNTFYSQGPQGYIDYPQYNKL</sequence>
<evidence type="ECO:0000313" key="3">
    <source>
        <dbReference type="Proteomes" id="UP000009168"/>
    </source>
</evidence>
<dbReference type="PANTHER" id="PTHR22893:SF91">
    <property type="entry name" value="NADPH DEHYDROGENASE 2-RELATED"/>
    <property type="match status" value="1"/>
</dbReference>
<keyword evidence="3" id="KW-1185">Reference proteome</keyword>
<dbReference type="HOGENOM" id="CLU_012153_0_0_1"/>
<accession>I7LU62</accession>
<proteinExistence type="predicted"/>
<dbReference type="InterPro" id="IPR001155">
    <property type="entry name" value="OxRdtase_FMN_N"/>
</dbReference>
<feature type="domain" description="NADH:flavin oxidoreductase/NADH oxidase N-terminal" evidence="1">
    <location>
        <begin position="13"/>
        <end position="342"/>
    </location>
</feature>
<dbReference type="CDD" id="cd02933">
    <property type="entry name" value="OYE_like_FMN"/>
    <property type="match status" value="1"/>
</dbReference>
<reference evidence="3" key="1">
    <citation type="journal article" date="2006" name="PLoS Biol.">
        <title>Macronuclear genome sequence of the ciliate Tetrahymena thermophila, a model eukaryote.</title>
        <authorList>
            <person name="Eisen J.A."/>
            <person name="Coyne R.S."/>
            <person name="Wu M."/>
            <person name="Wu D."/>
            <person name="Thiagarajan M."/>
            <person name="Wortman J.R."/>
            <person name="Badger J.H."/>
            <person name="Ren Q."/>
            <person name="Amedeo P."/>
            <person name="Jones K.M."/>
            <person name="Tallon L.J."/>
            <person name="Delcher A.L."/>
            <person name="Salzberg S.L."/>
            <person name="Silva J.C."/>
            <person name="Haas B.J."/>
            <person name="Majoros W.H."/>
            <person name="Farzad M."/>
            <person name="Carlton J.M."/>
            <person name="Smith R.K. Jr."/>
            <person name="Garg J."/>
            <person name="Pearlman R.E."/>
            <person name="Karrer K.M."/>
            <person name="Sun L."/>
            <person name="Manning G."/>
            <person name="Elde N.C."/>
            <person name="Turkewitz A.P."/>
            <person name="Asai D.J."/>
            <person name="Wilkes D.E."/>
            <person name="Wang Y."/>
            <person name="Cai H."/>
            <person name="Collins K."/>
            <person name="Stewart B.A."/>
            <person name="Lee S.R."/>
            <person name="Wilamowska K."/>
            <person name="Weinberg Z."/>
            <person name="Ruzzo W.L."/>
            <person name="Wloga D."/>
            <person name="Gaertig J."/>
            <person name="Frankel J."/>
            <person name="Tsao C.-C."/>
            <person name="Gorovsky M.A."/>
            <person name="Keeling P.J."/>
            <person name="Waller R.F."/>
            <person name="Patron N.J."/>
            <person name="Cherry J.M."/>
            <person name="Stover N.A."/>
            <person name="Krieger C.J."/>
            <person name="del Toro C."/>
            <person name="Ryder H.F."/>
            <person name="Williamson S.C."/>
            <person name="Barbeau R.A."/>
            <person name="Hamilton E.P."/>
            <person name="Orias E."/>
        </authorList>
    </citation>
    <scope>NUCLEOTIDE SEQUENCE [LARGE SCALE GENOMIC DNA]</scope>
    <source>
        <strain evidence="3">SB210</strain>
    </source>
</reference>
<name>I7LU62_TETTS</name>
<dbReference type="AlphaFoldDB" id="I7LU62"/>
<evidence type="ECO:0000259" key="1">
    <source>
        <dbReference type="Pfam" id="PF00724"/>
    </source>
</evidence>
<gene>
    <name evidence="2" type="ORF">TTHERM_00561580</name>
</gene>
<dbReference type="OrthoDB" id="72788at2759"/>
<dbReference type="SUPFAM" id="SSF51395">
    <property type="entry name" value="FMN-linked oxidoreductases"/>
    <property type="match status" value="1"/>
</dbReference>
<dbReference type="STRING" id="312017.I7LU62"/>
<dbReference type="EMBL" id="GG662808">
    <property type="protein sequence ID" value="EAR89966.1"/>
    <property type="molecule type" value="Genomic_DNA"/>
</dbReference>
<organism evidence="2 3">
    <name type="scientific">Tetrahymena thermophila (strain SB210)</name>
    <dbReference type="NCBI Taxonomy" id="312017"/>
    <lineage>
        <taxon>Eukaryota</taxon>
        <taxon>Sar</taxon>
        <taxon>Alveolata</taxon>
        <taxon>Ciliophora</taxon>
        <taxon>Intramacronucleata</taxon>
        <taxon>Oligohymenophorea</taxon>
        <taxon>Hymenostomatida</taxon>
        <taxon>Tetrahymenina</taxon>
        <taxon>Tetrahymenidae</taxon>
        <taxon>Tetrahymena</taxon>
    </lineage>
</organism>
<dbReference type="InterPro" id="IPR045247">
    <property type="entry name" value="Oye-like"/>
</dbReference>
<dbReference type="GeneID" id="7834923"/>
<dbReference type="InParanoid" id="I7LU62"/>
<dbReference type="eggNOG" id="KOG0134">
    <property type="taxonomic scope" value="Eukaryota"/>
</dbReference>
<dbReference type="GO" id="GO:0010181">
    <property type="term" value="F:FMN binding"/>
    <property type="evidence" value="ECO:0007669"/>
    <property type="project" value="InterPro"/>
</dbReference>
<dbReference type="RefSeq" id="XP_001010211.1">
    <property type="nucleotide sequence ID" value="XM_001010211.1"/>
</dbReference>